<accession>A0A841H0L9</accession>
<evidence type="ECO:0000313" key="3">
    <source>
        <dbReference type="Proteomes" id="UP000582837"/>
    </source>
</evidence>
<dbReference type="InterPro" id="IPR016181">
    <property type="entry name" value="Acyl_CoA_acyltransferase"/>
</dbReference>
<comment type="caution">
    <text evidence="2">The sequence shown here is derived from an EMBL/GenBank/DDBJ whole genome shotgun (WGS) entry which is preliminary data.</text>
</comment>
<dbReference type="RefSeq" id="WP_170035019.1">
    <property type="nucleotide sequence ID" value="NZ_JABDTL010000001.1"/>
</dbReference>
<dbReference type="Gene3D" id="3.40.630.30">
    <property type="match status" value="2"/>
</dbReference>
<dbReference type="Gene3D" id="3.30.1050.10">
    <property type="entry name" value="SCP2 sterol-binding domain"/>
    <property type="match status" value="1"/>
</dbReference>
<dbReference type="InterPro" id="IPR051554">
    <property type="entry name" value="Acetyltransferase_Eis"/>
</dbReference>
<dbReference type="EMBL" id="JACHIA010000009">
    <property type="protein sequence ID" value="MBB6071479.1"/>
    <property type="molecule type" value="Genomic_DNA"/>
</dbReference>
<dbReference type="SUPFAM" id="SSF55718">
    <property type="entry name" value="SCP-like"/>
    <property type="match status" value="1"/>
</dbReference>
<dbReference type="Pfam" id="PF17668">
    <property type="entry name" value="Acetyltransf_17"/>
    <property type="match status" value="1"/>
</dbReference>
<dbReference type="SUPFAM" id="SSF55729">
    <property type="entry name" value="Acyl-CoA N-acyltransferases (Nat)"/>
    <property type="match status" value="1"/>
</dbReference>
<dbReference type="GO" id="GO:0030649">
    <property type="term" value="P:aminoglycoside antibiotic catabolic process"/>
    <property type="evidence" value="ECO:0007669"/>
    <property type="project" value="TreeGrafter"/>
</dbReference>
<dbReference type="InterPro" id="IPR000182">
    <property type="entry name" value="GNAT_dom"/>
</dbReference>
<dbReference type="PROSITE" id="PS51186">
    <property type="entry name" value="GNAT"/>
    <property type="match status" value="1"/>
</dbReference>
<reference evidence="2 3" key="1">
    <citation type="submission" date="2020-08" db="EMBL/GenBank/DDBJ databases">
        <title>Genomic Encyclopedia of Type Strains, Phase IV (KMG-IV): sequencing the most valuable type-strain genomes for metagenomic binning, comparative biology and taxonomic classification.</title>
        <authorList>
            <person name="Goeker M."/>
        </authorList>
    </citation>
    <scope>NUCLEOTIDE SEQUENCE [LARGE SCALE GENOMIC DNA]</scope>
    <source>
        <strain evidence="2 3">DSM 29007</strain>
    </source>
</reference>
<dbReference type="Pfam" id="PF13530">
    <property type="entry name" value="SCP2_2"/>
    <property type="match status" value="1"/>
</dbReference>
<name>A0A841H0L9_9BACT</name>
<dbReference type="Proteomes" id="UP000582837">
    <property type="component" value="Unassembled WGS sequence"/>
</dbReference>
<evidence type="ECO:0000313" key="2">
    <source>
        <dbReference type="EMBL" id="MBB6071479.1"/>
    </source>
</evidence>
<protein>
    <submittedName>
        <fullName evidence="2">Putative acetyltransferase</fullName>
    </submittedName>
</protein>
<dbReference type="Pfam" id="PF13527">
    <property type="entry name" value="Acetyltransf_9"/>
    <property type="match status" value="1"/>
</dbReference>
<dbReference type="CDD" id="cd04301">
    <property type="entry name" value="NAT_SF"/>
    <property type="match status" value="1"/>
</dbReference>
<evidence type="ECO:0000259" key="1">
    <source>
        <dbReference type="PROSITE" id="PS51186"/>
    </source>
</evidence>
<organism evidence="2 3">
    <name type="scientific">Longimicrobium terrae</name>
    <dbReference type="NCBI Taxonomy" id="1639882"/>
    <lineage>
        <taxon>Bacteria</taxon>
        <taxon>Pseudomonadati</taxon>
        <taxon>Gemmatimonadota</taxon>
        <taxon>Longimicrobiia</taxon>
        <taxon>Longimicrobiales</taxon>
        <taxon>Longimicrobiaceae</taxon>
        <taxon>Longimicrobium</taxon>
    </lineage>
</organism>
<feature type="domain" description="N-acetyltransferase" evidence="1">
    <location>
        <begin position="3"/>
        <end position="152"/>
    </location>
</feature>
<dbReference type="GO" id="GO:0034069">
    <property type="term" value="F:aminoglycoside N-acetyltransferase activity"/>
    <property type="evidence" value="ECO:0007669"/>
    <property type="project" value="TreeGrafter"/>
</dbReference>
<dbReference type="InterPro" id="IPR025559">
    <property type="entry name" value="Eis_dom"/>
</dbReference>
<sequence length="416" mass="47413">MTETYRPARPEEIDDVARLKAHSFPAPNRGHEWWENFLVNGPHGGLEALWVTEDQGRLIGSCQLLWMRQWISGVAMPVMGLGSVAIAPTHRKRGLATRMLIAGFEHARERGDVASILYPFRASFYESLGYGLAGEAHQYQVPPALLPDDKQERLRVRMVDGDADEAAMRAVYREAAQRLQTGQLDRTERNWRQSWKRDDLAAVLYWGESGEAEGYAIVRYRADLPIDRRFIEVEERVWLTLRAQRGIYAWLSSLGDQWREIVYRAHPEEGFGDRLSEPRLPLLSAPNWGLWFPSATLLRGPMLRVLDVPDALRLRRLAGTQELTLALEVEDHQIPENRGPWRVHIEGGRMEVEPYTGGHVDGTLRLPIDTLSRIFVGALAPWQAMSGGLAVIDRPALIPRLDQSFSVPKPWMFDRF</sequence>
<dbReference type="InterPro" id="IPR036527">
    <property type="entry name" value="SCP2_sterol-bd_dom_sf"/>
</dbReference>
<proteinExistence type="predicted"/>
<gene>
    <name evidence="2" type="ORF">HNQ61_003107</name>
</gene>
<dbReference type="PANTHER" id="PTHR37817:SF1">
    <property type="entry name" value="N-ACETYLTRANSFERASE EIS"/>
    <property type="match status" value="1"/>
</dbReference>
<keyword evidence="2" id="KW-0808">Transferase</keyword>
<dbReference type="AlphaFoldDB" id="A0A841H0L9"/>
<dbReference type="InterPro" id="IPR041380">
    <property type="entry name" value="Acetyltransf_17"/>
</dbReference>
<dbReference type="PANTHER" id="PTHR37817">
    <property type="entry name" value="N-ACETYLTRANSFERASE EIS"/>
    <property type="match status" value="1"/>
</dbReference>
<keyword evidence="3" id="KW-1185">Reference proteome</keyword>